<evidence type="ECO:0000256" key="24">
    <source>
        <dbReference type="ARBA" id="ARBA00078811"/>
    </source>
</evidence>
<feature type="compositionally biased region" description="Polar residues" evidence="28">
    <location>
        <begin position="137"/>
        <end position="147"/>
    </location>
</feature>
<feature type="compositionally biased region" description="Low complexity" evidence="28">
    <location>
        <begin position="368"/>
        <end position="387"/>
    </location>
</feature>
<feature type="compositionally biased region" description="Low complexity" evidence="28">
    <location>
        <begin position="651"/>
        <end position="667"/>
    </location>
</feature>
<feature type="compositionally biased region" description="Polar residues" evidence="28">
    <location>
        <begin position="92"/>
        <end position="103"/>
    </location>
</feature>
<evidence type="ECO:0000256" key="21">
    <source>
        <dbReference type="ARBA" id="ARBA00073118"/>
    </source>
</evidence>
<dbReference type="PROSITE" id="PS00383">
    <property type="entry name" value="TYR_PHOSPHATASE_1"/>
    <property type="match status" value="1"/>
</dbReference>
<keyword evidence="8" id="KW-0808">Transferase</keyword>
<evidence type="ECO:0000256" key="14">
    <source>
        <dbReference type="ARBA" id="ARBA00023034"/>
    </source>
</evidence>
<feature type="region of interest" description="Disordered" evidence="28">
    <location>
        <begin position="125"/>
        <end position="315"/>
    </location>
</feature>
<feature type="compositionally biased region" description="Polar residues" evidence="28">
    <location>
        <begin position="26"/>
        <end position="35"/>
    </location>
</feature>
<comment type="subcellular location">
    <subcellularLocation>
        <location evidence="2">Golgi apparatus membrane</location>
        <topology evidence="2">Single-pass type II membrane protein</topology>
    </subcellularLocation>
</comment>
<dbReference type="GO" id="GO:0005829">
    <property type="term" value="C:cytosol"/>
    <property type="evidence" value="ECO:0007669"/>
    <property type="project" value="TreeGrafter"/>
</dbReference>
<comment type="pathway">
    <text evidence="3">Protein modification; protein glycosylation.</text>
</comment>
<keyword evidence="11" id="KW-0904">Protein phosphatase</keyword>
<dbReference type="PROSITE" id="PS50056">
    <property type="entry name" value="TYR_PHOSPHATASE_2"/>
    <property type="match status" value="1"/>
</dbReference>
<evidence type="ECO:0000256" key="25">
    <source>
        <dbReference type="ARBA" id="ARBA00078964"/>
    </source>
</evidence>
<keyword evidence="15" id="KW-0472">Membrane</keyword>
<sequence length="1329" mass="146174">MPPLPLDERIVVIQRPKSLALRVASPPTTSQSSSHRPAAHSEPPPRLPQHQPPPPRSHPGSNYLSLECNRRQSSHVQRDKGERGAPFEGSGHNASHCHSNGTVTLGPRPHKHTHTIDIKVSLDKGGRGGSYIDKGRSSSLTRSGSIKNRTKRVSLHLDPGQGERKCKGKSSELVEKYQNHHQSQNRTQHSSHHPNQLTVSPGGILEFVPAQRQQSKSKPTREKDLSIKSCSATASYPSHSERDVSSVGNKENSKLGPGHQLPHTHSLSRHHSSAPLPHAAILNPHYPAVPPSLPSRAPSSYQHISQPRSSRTREHRPQILHALPLSPTSSQGGFPSPDHTCTIDFSHPCGCWRLVRCRRGRGHSTGCHGRSTSPSSSFSHAPGTSAANGGGGTMGLKTLGGCLSTASTTNTSSSNSTVSDCRTGLLRPLGCASCSGEAGGFESPAAFRKKLVGGCLPCTPLSSSAPLRALQSCVSGCNPKASQTGSSTCSYCSSDPIVVTFNPHRGNPPNIGRNIGAHTMGGYQPDDDDYSVRTIWPEELAKKMTRSKTQPIHHNAGIGMGSGRTCMGHNQNSGNGGNPVILDCRNLMEFTRSQLTDQAGRRRLQQGKMAVLDFIGSGSSGDQGRDSLKRLWNKGADACMGDGNGFDDEVLPQSPSLHSPSPDSPLSFSPPPSAPSTLIKPKPKQREREGGHTLPSAQSLHLVLNSLNREQDEENGRVHLSLPLSSSLPASLSEESVMTPDVENAVISPILPFLFLGNERDAQDLDMLLRLNIGFVVNVTTHLPLYHLDTGLVRYKRLPATDNSKQNLRQYFEEVFEFIEEAHQCGRGVLVHCQAGVSRSATIVIAYLMKHTLMTMTDAYKYVRGRRPVVSPNLNFMGQLLEFERDLNSGSMARSRCNGKVLCLCLLPCVMVSHLLVYIMVSIFVAVSYSPPLPQLPLHFIATGASANSGALASHPVRPFWNLRLEDGALWNRLQHIWDRERNPILRGNGTRSKGPSLDLQETRKTSACEQDVAWASHLPDFNTLPDQMKDFVLSMHCRHYPILVDQPNLCDWQDSKALFLLMAIKSQVGNFENRQAIRETWGRSGQIQGDGGGRSWFIRTVFLLARQDTETGPHPDLSALLKLESSTHKDILLWDFKDTFFNLTLKDVLFWDWLSKHCSHVHFIFKGDDDVFVRTKALLDYLNHVGVQKPDGNTTKERDDFAVGDVIANAWPNRQPYTKYYIPESFYKGMYPAYAGGGGVVYTGALALRLQEVSRWVSLFPIDDVYLGMCLHRLGVSPTHHAGFLTFDLPEDLREKPCAYHNVLLVHKRTPKEMLTLWKELQVPPQQC</sequence>
<gene>
    <name evidence="31" type="ORF">Q8A67_022698</name>
</gene>
<dbReference type="GO" id="GO:0043409">
    <property type="term" value="P:negative regulation of MAPK cascade"/>
    <property type="evidence" value="ECO:0007669"/>
    <property type="project" value="TreeGrafter"/>
</dbReference>
<feature type="compositionally biased region" description="Polar residues" evidence="28">
    <location>
        <begin position="228"/>
        <end position="238"/>
    </location>
</feature>
<dbReference type="GO" id="GO:0000139">
    <property type="term" value="C:Golgi membrane"/>
    <property type="evidence" value="ECO:0007669"/>
    <property type="project" value="UniProtKB-SubCell"/>
</dbReference>
<dbReference type="SUPFAM" id="SSF52799">
    <property type="entry name" value="(Phosphotyrosine protein) phosphatases II"/>
    <property type="match status" value="1"/>
</dbReference>
<dbReference type="InterPro" id="IPR029021">
    <property type="entry name" value="Prot-tyrosine_phosphatase-like"/>
</dbReference>
<dbReference type="PANTHER" id="PTHR10159:SF314">
    <property type="entry name" value="PROTEIN-TYROSINE-PHOSPHATASE"/>
    <property type="match status" value="1"/>
</dbReference>
<evidence type="ECO:0000256" key="10">
    <source>
        <dbReference type="ARBA" id="ARBA00022801"/>
    </source>
</evidence>
<dbReference type="Gene3D" id="3.40.250.10">
    <property type="entry name" value="Rhodanese-like domain"/>
    <property type="match status" value="1"/>
</dbReference>
<dbReference type="InterPro" id="IPR020422">
    <property type="entry name" value="TYR_PHOSPHATASE_DUAL_dom"/>
</dbReference>
<dbReference type="Pfam" id="PF00782">
    <property type="entry name" value="DSPc"/>
    <property type="match status" value="1"/>
</dbReference>
<dbReference type="EMBL" id="JAUYZG010000022">
    <property type="protein sequence ID" value="KAK2872801.1"/>
    <property type="molecule type" value="Genomic_DNA"/>
</dbReference>
<proteinExistence type="inferred from homology"/>
<comment type="catalytic activity">
    <reaction evidence="18">
        <text>a beta-D-galactosyl-(1-&gt;4)-N-acetyl-beta-D-glucosaminyl derivative + UDP-N-acetyl-alpha-D-glucosamine = an N-acetyl-beta-D-glucosaminyl-(1-&gt;3)-beta-D-galactosyl-(1-&gt;4)-N-acetyl-beta-D-glucosaminyl derivative + UDP + H(+)</text>
        <dbReference type="Rhea" id="RHEA:14389"/>
        <dbReference type="ChEBI" id="CHEBI:15378"/>
        <dbReference type="ChEBI" id="CHEBI:57705"/>
        <dbReference type="ChEBI" id="CHEBI:58223"/>
        <dbReference type="ChEBI" id="CHEBI:133507"/>
        <dbReference type="ChEBI" id="CHEBI:134090"/>
        <dbReference type="EC" id="2.4.1.149"/>
    </reaction>
</comment>
<evidence type="ECO:0000256" key="12">
    <source>
        <dbReference type="ARBA" id="ARBA00022968"/>
    </source>
</evidence>
<keyword evidence="16" id="KW-0325">Glycoprotein</keyword>
<keyword evidence="13" id="KW-1133">Transmembrane helix</keyword>
<keyword evidence="9" id="KW-0812">Transmembrane</keyword>
<dbReference type="FunFam" id="3.90.550.50:FF:000010">
    <property type="entry name" value="Hexosyltransferase"/>
    <property type="match status" value="1"/>
</dbReference>
<dbReference type="InterPro" id="IPR036873">
    <property type="entry name" value="Rhodanese-like_dom_sf"/>
</dbReference>
<dbReference type="InterPro" id="IPR002659">
    <property type="entry name" value="Glyco_trans_31"/>
</dbReference>
<evidence type="ECO:0000256" key="28">
    <source>
        <dbReference type="SAM" id="MobiDB-lite"/>
    </source>
</evidence>
<feature type="compositionally biased region" description="Basic and acidic residues" evidence="28">
    <location>
        <begin position="76"/>
        <end position="85"/>
    </location>
</feature>
<evidence type="ECO:0000256" key="9">
    <source>
        <dbReference type="ARBA" id="ARBA00022692"/>
    </source>
</evidence>
<evidence type="ECO:0000256" key="19">
    <source>
        <dbReference type="ARBA" id="ARBA00065824"/>
    </source>
</evidence>
<feature type="compositionally biased region" description="Basic and acidic residues" evidence="28">
    <location>
        <begin position="161"/>
        <end position="178"/>
    </location>
</feature>
<accession>A0AA88P8D0</accession>
<protein>
    <recommendedName>
        <fullName evidence="21">N-acetyllactosaminide beta-1,3-N-acetylglucosaminyltransferase 2</fullName>
        <ecNumber evidence="20">2.4.1.149</ecNumber>
        <ecNumber evidence="6">3.1.3.48</ecNumber>
    </recommendedName>
    <alternativeName>
        <fullName evidence="26">Beta-1,3-N-acetylglucosaminyltransferase 1</fullName>
    </alternativeName>
    <alternativeName>
        <fullName evidence="22">Beta-1,3-galactosyltransferase 7</fullName>
    </alternativeName>
    <alternativeName>
        <fullName evidence="25">Beta-3-Gx-T7</fullName>
    </alternativeName>
    <alternativeName>
        <fullName evidence="27">UDP-Gal:beta-GlcNAc beta-1,3-galactosyltransferase 7</fullName>
    </alternativeName>
    <alternativeName>
        <fullName evidence="24">UDP-GlcNAc:betaGal beta-1,3-N-acetylglucosaminyltransferase 2</fullName>
    </alternativeName>
    <alternativeName>
        <fullName evidence="23">UDP-galactose:beta-N-acetylglucosamine beta-1,3-galactosyltransferase 7</fullName>
    </alternativeName>
</protein>
<feature type="region of interest" description="Disordered" evidence="28">
    <location>
        <begin position="363"/>
        <end position="390"/>
    </location>
</feature>
<evidence type="ECO:0000256" key="22">
    <source>
        <dbReference type="ARBA" id="ARBA00075009"/>
    </source>
</evidence>
<evidence type="ECO:0000256" key="7">
    <source>
        <dbReference type="ARBA" id="ARBA00022676"/>
    </source>
</evidence>
<evidence type="ECO:0000256" key="8">
    <source>
        <dbReference type="ARBA" id="ARBA00022679"/>
    </source>
</evidence>
<evidence type="ECO:0000256" key="18">
    <source>
        <dbReference type="ARBA" id="ARBA00050470"/>
    </source>
</evidence>
<dbReference type="InterPro" id="IPR008343">
    <property type="entry name" value="MKP"/>
</dbReference>
<dbReference type="Gene3D" id="3.90.550.50">
    <property type="match status" value="1"/>
</dbReference>
<keyword evidence="14" id="KW-0333">Golgi apparatus</keyword>
<evidence type="ECO:0000313" key="31">
    <source>
        <dbReference type="EMBL" id="KAK2872801.1"/>
    </source>
</evidence>
<comment type="similarity">
    <text evidence="4">Belongs to the protein-tyrosine phosphatase family. Non-receptor class dual specificity subfamily.</text>
</comment>
<feature type="compositionally biased region" description="Polar residues" evidence="28">
    <location>
        <begin position="297"/>
        <end position="309"/>
    </location>
</feature>
<evidence type="ECO:0000256" key="5">
    <source>
        <dbReference type="ARBA" id="ARBA00008661"/>
    </source>
</evidence>
<feature type="compositionally biased region" description="Polar residues" evidence="28">
    <location>
        <begin position="180"/>
        <end position="199"/>
    </location>
</feature>
<evidence type="ECO:0000259" key="30">
    <source>
        <dbReference type="PROSITE" id="PS50056"/>
    </source>
</evidence>
<dbReference type="PRINTS" id="PR01764">
    <property type="entry name" value="MAPKPHPHTASE"/>
</dbReference>
<dbReference type="Proteomes" id="UP001187343">
    <property type="component" value="Unassembled WGS sequence"/>
</dbReference>
<evidence type="ECO:0000256" key="11">
    <source>
        <dbReference type="ARBA" id="ARBA00022912"/>
    </source>
</evidence>
<dbReference type="GO" id="GO:0017017">
    <property type="term" value="F:MAP kinase tyrosine/serine/threonine phosphatase activity"/>
    <property type="evidence" value="ECO:0007669"/>
    <property type="project" value="InterPro"/>
</dbReference>
<evidence type="ECO:0000313" key="32">
    <source>
        <dbReference type="Proteomes" id="UP001187343"/>
    </source>
</evidence>
<dbReference type="EC" id="3.1.3.48" evidence="6"/>
<organism evidence="31 32">
    <name type="scientific">Cirrhinus molitorella</name>
    <name type="common">mud carp</name>
    <dbReference type="NCBI Taxonomy" id="172907"/>
    <lineage>
        <taxon>Eukaryota</taxon>
        <taxon>Metazoa</taxon>
        <taxon>Chordata</taxon>
        <taxon>Craniata</taxon>
        <taxon>Vertebrata</taxon>
        <taxon>Euteleostomi</taxon>
        <taxon>Actinopterygii</taxon>
        <taxon>Neopterygii</taxon>
        <taxon>Teleostei</taxon>
        <taxon>Ostariophysi</taxon>
        <taxon>Cypriniformes</taxon>
        <taxon>Cyprinidae</taxon>
        <taxon>Labeoninae</taxon>
        <taxon>Labeonini</taxon>
        <taxon>Cirrhinus</taxon>
    </lineage>
</organism>
<evidence type="ECO:0000256" key="15">
    <source>
        <dbReference type="ARBA" id="ARBA00023136"/>
    </source>
</evidence>
<feature type="region of interest" description="Disordered" evidence="28">
    <location>
        <begin position="15"/>
        <end position="109"/>
    </location>
</feature>
<evidence type="ECO:0000259" key="29">
    <source>
        <dbReference type="PROSITE" id="PS50054"/>
    </source>
</evidence>
<evidence type="ECO:0000256" key="6">
    <source>
        <dbReference type="ARBA" id="ARBA00013064"/>
    </source>
</evidence>
<keyword evidence="12" id="KW-0735">Signal-anchor</keyword>
<evidence type="ECO:0000256" key="3">
    <source>
        <dbReference type="ARBA" id="ARBA00004922"/>
    </source>
</evidence>
<keyword evidence="17" id="KW-0464">Manganese</keyword>
<evidence type="ECO:0000256" key="1">
    <source>
        <dbReference type="ARBA" id="ARBA00001936"/>
    </source>
</evidence>
<evidence type="ECO:0000256" key="13">
    <source>
        <dbReference type="ARBA" id="ARBA00022989"/>
    </source>
</evidence>
<evidence type="ECO:0000256" key="20">
    <source>
        <dbReference type="ARBA" id="ARBA00066504"/>
    </source>
</evidence>
<evidence type="ECO:0000256" key="2">
    <source>
        <dbReference type="ARBA" id="ARBA00004323"/>
    </source>
</evidence>
<dbReference type="PANTHER" id="PTHR10159">
    <property type="entry name" value="DUAL SPECIFICITY PROTEIN PHOSPHATASE"/>
    <property type="match status" value="1"/>
</dbReference>
<feature type="domain" description="Tyrosine-protein phosphatase" evidence="29">
    <location>
        <begin position="746"/>
        <end position="889"/>
    </location>
</feature>
<evidence type="ECO:0000256" key="16">
    <source>
        <dbReference type="ARBA" id="ARBA00023180"/>
    </source>
</evidence>
<dbReference type="GO" id="GO:0008532">
    <property type="term" value="F:N-acetyllactosaminide beta-1,3-N-acetylglucosaminyltransferase activity"/>
    <property type="evidence" value="ECO:0007669"/>
    <property type="project" value="UniProtKB-EC"/>
</dbReference>
<dbReference type="EC" id="2.4.1.149" evidence="20"/>
<dbReference type="InterPro" id="IPR016130">
    <property type="entry name" value="Tyr_Pase_AS"/>
</dbReference>
<comment type="caution">
    <text evidence="31">The sequence shown here is derived from an EMBL/GenBank/DDBJ whole genome shotgun (WGS) entry which is preliminary data.</text>
</comment>
<feature type="compositionally biased region" description="Pro residues" evidence="28">
    <location>
        <begin position="42"/>
        <end position="57"/>
    </location>
</feature>
<feature type="domain" description="Tyrosine specific protein phosphatases" evidence="30">
    <location>
        <begin position="809"/>
        <end position="868"/>
    </location>
</feature>
<keyword evidence="10" id="KW-0378">Hydrolase</keyword>
<dbReference type="Gene3D" id="3.90.190.10">
    <property type="entry name" value="Protein tyrosine phosphatase superfamily"/>
    <property type="match status" value="1"/>
</dbReference>
<evidence type="ECO:0000256" key="27">
    <source>
        <dbReference type="ARBA" id="ARBA00083441"/>
    </source>
</evidence>
<feature type="region of interest" description="Disordered" evidence="28">
    <location>
        <begin position="643"/>
        <end position="699"/>
    </location>
</feature>
<reference evidence="31" key="1">
    <citation type="submission" date="2023-08" db="EMBL/GenBank/DDBJ databases">
        <title>Chromosome-level Genome Assembly of mud carp (Cirrhinus molitorella).</title>
        <authorList>
            <person name="Liu H."/>
        </authorList>
    </citation>
    <scope>NUCLEOTIDE SEQUENCE</scope>
    <source>
        <strain evidence="31">Prfri</strain>
        <tissue evidence="31">Muscle</tissue>
    </source>
</reference>
<dbReference type="Pfam" id="PF01762">
    <property type="entry name" value="Galactosyl_T"/>
    <property type="match status" value="1"/>
</dbReference>
<evidence type="ECO:0000256" key="26">
    <source>
        <dbReference type="ARBA" id="ARBA00079487"/>
    </source>
</evidence>
<dbReference type="PROSITE" id="PS50054">
    <property type="entry name" value="TYR_PHOSPHATASE_DUAL"/>
    <property type="match status" value="1"/>
</dbReference>
<dbReference type="SMART" id="SM00195">
    <property type="entry name" value="DSPc"/>
    <property type="match status" value="1"/>
</dbReference>
<evidence type="ECO:0000256" key="17">
    <source>
        <dbReference type="ARBA" id="ARBA00023211"/>
    </source>
</evidence>
<dbReference type="GO" id="GO:0033550">
    <property type="term" value="F:MAP kinase tyrosine phosphatase activity"/>
    <property type="evidence" value="ECO:0007669"/>
    <property type="project" value="TreeGrafter"/>
</dbReference>
<comment type="cofactor">
    <cofactor evidence="1">
        <name>Mn(2+)</name>
        <dbReference type="ChEBI" id="CHEBI:29035"/>
    </cofactor>
</comment>
<evidence type="ECO:0000256" key="23">
    <source>
        <dbReference type="ARBA" id="ARBA00077442"/>
    </source>
</evidence>
<keyword evidence="32" id="KW-1185">Reference proteome</keyword>
<keyword evidence="7" id="KW-0328">Glycosyltransferase</keyword>
<dbReference type="InterPro" id="IPR000340">
    <property type="entry name" value="Dual-sp_phosphatase_cat-dom"/>
</dbReference>
<dbReference type="InterPro" id="IPR000387">
    <property type="entry name" value="Tyr_Pase_dom"/>
</dbReference>
<dbReference type="FunFam" id="3.90.190.10:FF:000028">
    <property type="entry name" value="Dual specificity phosphatase 10"/>
    <property type="match status" value="1"/>
</dbReference>
<comment type="similarity">
    <text evidence="5">Belongs to the glycosyltransferase 31 family.</text>
</comment>
<name>A0AA88P8D0_9TELE</name>
<dbReference type="GO" id="GO:0008330">
    <property type="term" value="F:protein tyrosine/threonine phosphatase activity"/>
    <property type="evidence" value="ECO:0007669"/>
    <property type="project" value="TreeGrafter"/>
</dbReference>
<evidence type="ECO:0000256" key="4">
    <source>
        <dbReference type="ARBA" id="ARBA00008601"/>
    </source>
</evidence>
<comment type="subunit">
    <text evidence="19">Interacts with B3GNT8; this interaction greatly increases B3GNT2 catalytic activity, independently of B3GNT8 enzymatic activity.</text>
</comment>